<keyword evidence="3 7" id="KW-0812">Transmembrane</keyword>
<keyword evidence="5 7" id="KW-0472">Membrane</keyword>
<dbReference type="EMBL" id="BRXZ01008676">
    <property type="protein sequence ID" value="GMI29466.1"/>
    <property type="molecule type" value="Genomic_DNA"/>
</dbReference>
<accession>A0A9W7G256</accession>
<evidence type="ECO:0000256" key="3">
    <source>
        <dbReference type="ARBA" id="ARBA00022692"/>
    </source>
</evidence>
<name>A0A9W7G256_9STRA</name>
<dbReference type="Proteomes" id="UP001165082">
    <property type="component" value="Unassembled WGS sequence"/>
</dbReference>
<feature type="transmembrane region" description="Helical" evidence="7">
    <location>
        <begin position="12"/>
        <end position="32"/>
    </location>
</feature>
<dbReference type="InterPro" id="IPR006876">
    <property type="entry name" value="LMBR1-like_membr_prot"/>
</dbReference>
<evidence type="ECO:0000313" key="8">
    <source>
        <dbReference type="EMBL" id="GMI29466.1"/>
    </source>
</evidence>
<evidence type="ECO:0000256" key="1">
    <source>
        <dbReference type="ARBA" id="ARBA00004141"/>
    </source>
</evidence>
<feature type="non-terminal residue" evidence="8">
    <location>
        <position position="1"/>
    </location>
</feature>
<dbReference type="Pfam" id="PF04791">
    <property type="entry name" value="LMBR1"/>
    <property type="match status" value="1"/>
</dbReference>
<gene>
    <name evidence="8" type="ORF">TrRE_jg11054</name>
</gene>
<evidence type="ECO:0000256" key="7">
    <source>
        <dbReference type="SAM" id="Phobius"/>
    </source>
</evidence>
<comment type="caution">
    <text evidence="8">The sequence shown here is derived from an EMBL/GenBank/DDBJ whole genome shotgun (WGS) entry which is preliminary data.</text>
</comment>
<protein>
    <submittedName>
        <fullName evidence="8">Uncharacterized protein</fullName>
    </submittedName>
</protein>
<proteinExistence type="inferred from homology"/>
<sequence length="221" mass="24276">MRFYMYAGVGGVVLYLLLLAFGGGMNVIHFLMAAGNTYGLLLVVLLLGYGLVSIPRSMMSKASPQDQLERRYLLAPTIDTDLYESVWELQDVEECVEKILLRRSSTHDPSTLDYLSHLSSVMEMNSIDFSSEMETRRMKTGRRFSSNPSAASSSDDTSSASLLDPSCELTVANLAVINSQLMRASSGLRHAAASHSALVDEVEYFMELTEGVEPPPPQSYG</sequence>
<evidence type="ECO:0000256" key="4">
    <source>
        <dbReference type="ARBA" id="ARBA00022989"/>
    </source>
</evidence>
<dbReference type="PANTHER" id="PTHR21355:SF0">
    <property type="entry name" value="G-PROTEIN COUPLED RECEPTOR-ASSOCIATED PROTEIN LMBRD2"/>
    <property type="match status" value="1"/>
</dbReference>
<feature type="transmembrane region" description="Helical" evidence="7">
    <location>
        <begin position="38"/>
        <end position="54"/>
    </location>
</feature>
<keyword evidence="9" id="KW-1185">Reference proteome</keyword>
<dbReference type="AlphaFoldDB" id="A0A9W7G256"/>
<organism evidence="8 9">
    <name type="scientific">Triparma retinervis</name>
    <dbReference type="NCBI Taxonomy" id="2557542"/>
    <lineage>
        <taxon>Eukaryota</taxon>
        <taxon>Sar</taxon>
        <taxon>Stramenopiles</taxon>
        <taxon>Ochrophyta</taxon>
        <taxon>Bolidophyceae</taxon>
        <taxon>Parmales</taxon>
        <taxon>Triparmaceae</taxon>
        <taxon>Triparma</taxon>
    </lineage>
</organism>
<evidence type="ECO:0000256" key="6">
    <source>
        <dbReference type="SAM" id="MobiDB-lite"/>
    </source>
</evidence>
<feature type="compositionally biased region" description="Low complexity" evidence="6">
    <location>
        <begin position="145"/>
        <end position="160"/>
    </location>
</feature>
<evidence type="ECO:0000256" key="5">
    <source>
        <dbReference type="ARBA" id="ARBA00023136"/>
    </source>
</evidence>
<evidence type="ECO:0000313" key="9">
    <source>
        <dbReference type="Proteomes" id="UP001165082"/>
    </source>
</evidence>
<reference evidence="8" key="1">
    <citation type="submission" date="2022-07" db="EMBL/GenBank/DDBJ databases">
        <title>Genome analysis of Parmales, a sister group of diatoms, reveals the evolutionary specialization of diatoms from phago-mixotrophs to photoautotrophs.</title>
        <authorList>
            <person name="Ban H."/>
            <person name="Sato S."/>
            <person name="Yoshikawa S."/>
            <person name="Kazumasa Y."/>
            <person name="Nakamura Y."/>
            <person name="Ichinomiya M."/>
            <person name="Saitoh K."/>
            <person name="Sato N."/>
            <person name="Blanc-Mathieu R."/>
            <person name="Endo H."/>
            <person name="Kuwata A."/>
            <person name="Ogata H."/>
        </authorList>
    </citation>
    <scope>NUCLEOTIDE SEQUENCE</scope>
</reference>
<dbReference type="InterPro" id="IPR051584">
    <property type="entry name" value="GPCR-associated_LMBR1"/>
</dbReference>
<dbReference type="PANTHER" id="PTHR21355">
    <property type="entry name" value="G-PROTEIN COUPLED RECEPTOR-ASSOCIATED PROTEIN LMBRD2"/>
    <property type="match status" value="1"/>
</dbReference>
<comment type="similarity">
    <text evidence="2">Belongs to the LIMR family.</text>
</comment>
<feature type="region of interest" description="Disordered" evidence="6">
    <location>
        <begin position="137"/>
        <end position="160"/>
    </location>
</feature>
<dbReference type="GO" id="GO:0016020">
    <property type="term" value="C:membrane"/>
    <property type="evidence" value="ECO:0007669"/>
    <property type="project" value="UniProtKB-SubCell"/>
</dbReference>
<comment type="subcellular location">
    <subcellularLocation>
        <location evidence="1">Membrane</location>
        <topology evidence="1">Multi-pass membrane protein</topology>
    </subcellularLocation>
</comment>
<keyword evidence="4 7" id="KW-1133">Transmembrane helix</keyword>
<evidence type="ECO:0000256" key="2">
    <source>
        <dbReference type="ARBA" id="ARBA00010487"/>
    </source>
</evidence>